<accession>W9C315</accession>
<dbReference type="PANTHER" id="PTHR35910:SF1">
    <property type="entry name" value="2EXR DOMAIN-CONTAINING PROTEIN"/>
    <property type="match status" value="1"/>
</dbReference>
<dbReference type="EMBL" id="AYSA01000532">
    <property type="protein sequence ID" value="ESZ91182.1"/>
    <property type="molecule type" value="Genomic_DNA"/>
</dbReference>
<organism evidence="2 3">
    <name type="scientific">Sclerotinia borealis (strain F-4128)</name>
    <dbReference type="NCBI Taxonomy" id="1432307"/>
    <lineage>
        <taxon>Eukaryota</taxon>
        <taxon>Fungi</taxon>
        <taxon>Dikarya</taxon>
        <taxon>Ascomycota</taxon>
        <taxon>Pezizomycotina</taxon>
        <taxon>Leotiomycetes</taxon>
        <taxon>Helotiales</taxon>
        <taxon>Sclerotiniaceae</taxon>
        <taxon>Sclerotinia</taxon>
    </lineage>
</organism>
<dbReference type="AlphaFoldDB" id="W9C315"/>
<name>W9C315_SCLBF</name>
<evidence type="ECO:0000313" key="2">
    <source>
        <dbReference type="EMBL" id="ESZ91182.1"/>
    </source>
</evidence>
<feature type="domain" description="2EXR" evidence="1">
    <location>
        <begin position="17"/>
        <end position="110"/>
    </location>
</feature>
<protein>
    <recommendedName>
        <fullName evidence="1">2EXR domain-containing protein</fullName>
    </recommendedName>
</protein>
<keyword evidence="3" id="KW-1185">Reference proteome</keyword>
<dbReference type="Proteomes" id="UP000019487">
    <property type="component" value="Unassembled WGS sequence"/>
</dbReference>
<evidence type="ECO:0000313" key="3">
    <source>
        <dbReference type="Proteomes" id="UP000019487"/>
    </source>
</evidence>
<dbReference type="Pfam" id="PF20150">
    <property type="entry name" value="2EXR"/>
    <property type="match status" value="1"/>
</dbReference>
<dbReference type="PANTHER" id="PTHR35910">
    <property type="entry name" value="2EXR DOMAIN-CONTAINING PROTEIN"/>
    <property type="match status" value="1"/>
</dbReference>
<dbReference type="OrthoDB" id="3561583at2759"/>
<gene>
    <name evidence="2" type="ORF">SBOR_8433</name>
</gene>
<dbReference type="InterPro" id="IPR045518">
    <property type="entry name" value="2EXR"/>
</dbReference>
<comment type="caution">
    <text evidence="2">The sequence shown here is derived from an EMBL/GenBank/DDBJ whole genome shotgun (WGS) entry which is preliminary data.</text>
</comment>
<dbReference type="HOGENOM" id="CLU_1103329_0_0_1"/>
<reference evidence="2 3" key="1">
    <citation type="journal article" date="2014" name="Genome Announc.">
        <title>Draft genome sequence of Sclerotinia borealis, a psychrophilic plant pathogenic fungus.</title>
        <authorList>
            <person name="Mardanov A.V."/>
            <person name="Beletsky A.V."/>
            <person name="Kadnikov V.V."/>
            <person name="Ignatov A.N."/>
            <person name="Ravin N.V."/>
        </authorList>
    </citation>
    <scope>NUCLEOTIDE SEQUENCE [LARGE SCALE GENOMIC DNA]</scope>
    <source>
        <strain evidence="3">F-4157</strain>
    </source>
</reference>
<proteinExistence type="predicted"/>
<evidence type="ECO:0000259" key="1">
    <source>
        <dbReference type="Pfam" id="PF20150"/>
    </source>
</evidence>
<sequence>MAEPSPENLSGGNAPVFQLFPRLPMEIRLKIWRISCFNTTRNIFLPGYKSCRSWIRCQSAYPTLLSTCKEARHEGLKHYEAFDCHGGDVLARHPAQIQGKVYINWAVDRLVIYSREVYDFPIRDRDNLEASMAHTPESVGGDGYIDNSMGNMFPKNKVQFLAMHLASPGDKFITEYPWSVHLRGLILIEVHSKRRQSSLQWDVIENIPPQSPSKEGEKFSLVGMYDEFYNEFKHIAAKNIPSSIKLQILLPS</sequence>